<dbReference type="KEGG" id="mei:Msip34_2594"/>
<sequence length="207" mass="21764" precursor="true">MMRASPNSQRGVVLFLALIFLVAMTLAGVALVRSVDTGNIIAGNVAFKKSALMSSDRGVQVAYQWLSANQASLTSDSPGNGYFSSLPANGGSPSSTLAVWNDRNWVAESAWSSAVTLSTDGAGNTTQYIIQRMCKLANVAFDASGTNGQVCIKRELADGNPQQAGGSEGSYGGSYTGNFMVYYRVTTRVKGPRNAVSITQSTITVKP</sequence>
<protein>
    <recommendedName>
        <fullName evidence="3">Type 4 fimbrial biogenesis protein PilX N-terminal domain-containing protein</fullName>
    </recommendedName>
</protein>
<dbReference type="eggNOG" id="COG4726">
    <property type="taxonomic scope" value="Bacteria"/>
</dbReference>
<dbReference type="RefSeq" id="WP_015831069.1">
    <property type="nucleotide sequence ID" value="NC_012969.1"/>
</dbReference>
<name>C6XB61_METGS</name>
<keyword evidence="2" id="KW-1185">Reference proteome</keyword>
<gene>
    <name evidence="1" type="ordered locus">Msip34_2594</name>
</gene>
<dbReference type="HOGENOM" id="CLU_105026_0_0_4"/>
<proteinExistence type="predicted"/>
<accession>C6XB61</accession>
<dbReference type="STRING" id="582744.Msip34_2594"/>
<dbReference type="Proteomes" id="UP000002743">
    <property type="component" value="Chromosome"/>
</dbReference>
<organism evidence="1 2">
    <name type="scientific">Methylovorus glucosotrophus (strain SIP3-4)</name>
    <dbReference type="NCBI Taxonomy" id="582744"/>
    <lineage>
        <taxon>Bacteria</taxon>
        <taxon>Pseudomonadati</taxon>
        <taxon>Pseudomonadota</taxon>
        <taxon>Betaproteobacteria</taxon>
        <taxon>Nitrosomonadales</taxon>
        <taxon>Methylophilaceae</taxon>
        <taxon>Methylovorus</taxon>
    </lineage>
</organism>
<evidence type="ECO:0000313" key="1">
    <source>
        <dbReference type="EMBL" id="ACT51831.1"/>
    </source>
</evidence>
<dbReference type="AlphaFoldDB" id="C6XB61"/>
<dbReference type="EMBL" id="CP001674">
    <property type="protein sequence ID" value="ACT51831.1"/>
    <property type="molecule type" value="Genomic_DNA"/>
</dbReference>
<reference evidence="2" key="1">
    <citation type="submission" date="2009-07" db="EMBL/GenBank/DDBJ databases">
        <title>Complete sequence of chromosome of Methylovorus sp. SIP3-4.</title>
        <authorList>
            <person name="Lucas S."/>
            <person name="Copeland A."/>
            <person name="Lapidus A."/>
            <person name="Glavina del Rio T."/>
            <person name="Tice H."/>
            <person name="Bruce D."/>
            <person name="Goodwin L."/>
            <person name="Pitluck S."/>
            <person name="Clum A."/>
            <person name="Larimer F."/>
            <person name="Land M."/>
            <person name="Hauser L."/>
            <person name="Kyrpides N."/>
            <person name="Mikhailova N."/>
            <person name="Kayluzhnaya M."/>
            <person name="Chistoserdova L."/>
        </authorList>
    </citation>
    <scope>NUCLEOTIDE SEQUENCE [LARGE SCALE GENOMIC DNA]</scope>
    <source>
        <strain evidence="2">SIP3-4</strain>
    </source>
</reference>
<reference evidence="1 2" key="2">
    <citation type="journal article" date="2011" name="J. Bacteriol.">
        <title>Genomes of three methylotrophs from a single niche uncover genetic and metabolic divergence of Methylophilaceae.</title>
        <authorList>
            <person name="Lapidus A."/>
            <person name="Clum A."/>
            <person name="Labutti K."/>
            <person name="Kaluzhnaya M.G."/>
            <person name="Lim S."/>
            <person name="Beck D.A."/>
            <person name="Glavina Del Rio T."/>
            <person name="Nolan M."/>
            <person name="Mavromatis K."/>
            <person name="Huntemann M."/>
            <person name="Lucas S."/>
            <person name="Lidstrom M.E."/>
            <person name="Ivanova N."/>
            <person name="Chistoserdova L."/>
        </authorList>
    </citation>
    <scope>NUCLEOTIDE SEQUENCE [LARGE SCALE GENOMIC DNA]</scope>
    <source>
        <strain evidence="1 2">SIP3-4</strain>
    </source>
</reference>
<evidence type="ECO:0008006" key="3">
    <source>
        <dbReference type="Google" id="ProtNLM"/>
    </source>
</evidence>
<evidence type="ECO:0000313" key="2">
    <source>
        <dbReference type="Proteomes" id="UP000002743"/>
    </source>
</evidence>